<dbReference type="AlphaFoldDB" id="S4NRY3"/>
<name>S4NRY3_9NEOP</name>
<feature type="region of interest" description="Disordered" evidence="1">
    <location>
        <begin position="32"/>
        <end position="81"/>
    </location>
</feature>
<feature type="non-terminal residue" evidence="2">
    <location>
        <position position="81"/>
    </location>
</feature>
<feature type="compositionally biased region" description="Basic and acidic residues" evidence="1">
    <location>
        <begin position="58"/>
        <end position="75"/>
    </location>
</feature>
<proteinExistence type="predicted"/>
<evidence type="ECO:0000256" key="1">
    <source>
        <dbReference type="SAM" id="MobiDB-lite"/>
    </source>
</evidence>
<sequence>MQKLLKQMESFGFKSPAYKYKSKFAIKYDKEKLGETENSPTDQDPALNKTKLTNGNIHSHDKTSNKENVSKEETKIMNGET</sequence>
<reference evidence="2" key="2">
    <citation type="submission" date="2013-05" db="EMBL/GenBank/DDBJ databases">
        <authorList>
            <person name="Carter J.-M."/>
            <person name="Baker S.C."/>
            <person name="Pink R."/>
            <person name="Carter D.R.F."/>
            <person name="Collins A."/>
            <person name="Tomlin J."/>
            <person name="Gibbs M."/>
            <person name="Breuker C.J."/>
        </authorList>
    </citation>
    <scope>NUCLEOTIDE SEQUENCE</scope>
    <source>
        <tissue evidence="2">Ovary</tissue>
    </source>
</reference>
<accession>S4NRY3</accession>
<organism evidence="2">
    <name type="scientific">Pararge aegeria</name>
    <name type="common">speckled wood butterfly</name>
    <dbReference type="NCBI Taxonomy" id="116150"/>
    <lineage>
        <taxon>Eukaryota</taxon>
        <taxon>Metazoa</taxon>
        <taxon>Ecdysozoa</taxon>
        <taxon>Arthropoda</taxon>
        <taxon>Hexapoda</taxon>
        <taxon>Insecta</taxon>
        <taxon>Pterygota</taxon>
        <taxon>Neoptera</taxon>
        <taxon>Endopterygota</taxon>
        <taxon>Lepidoptera</taxon>
        <taxon>Glossata</taxon>
        <taxon>Ditrysia</taxon>
        <taxon>Papilionoidea</taxon>
        <taxon>Nymphalidae</taxon>
        <taxon>Satyrinae</taxon>
        <taxon>Satyrini</taxon>
        <taxon>Parargina</taxon>
        <taxon>Pararge</taxon>
    </lineage>
</organism>
<evidence type="ECO:0000313" key="2">
    <source>
        <dbReference type="EMBL" id="JAA81561.1"/>
    </source>
</evidence>
<protein>
    <submittedName>
        <fullName evidence="2">Uncharacterized protein</fullName>
    </submittedName>
</protein>
<reference evidence="2" key="1">
    <citation type="journal article" date="2013" name="BMC Genomics">
        <title>Unscrambling butterfly oogenesis.</title>
        <authorList>
            <person name="Carter J.M."/>
            <person name="Baker S.C."/>
            <person name="Pink R."/>
            <person name="Carter D.R."/>
            <person name="Collins A."/>
            <person name="Tomlin J."/>
            <person name="Gibbs M."/>
            <person name="Breuker C.J."/>
        </authorList>
    </citation>
    <scope>NUCLEOTIDE SEQUENCE</scope>
    <source>
        <tissue evidence="2">Ovary</tissue>
    </source>
</reference>
<dbReference type="EMBL" id="GAIX01010999">
    <property type="protein sequence ID" value="JAA81561.1"/>
    <property type="molecule type" value="Transcribed_RNA"/>
</dbReference>